<comment type="caution">
    <text evidence="4">The sequence shown here is derived from an EMBL/GenBank/DDBJ whole genome shotgun (WGS) entry which is preliminary data.</text>
</comment>
<evidence type="ECO:0000259" key="3">
    <source>
        <dbReference type="PROSITE" id="PS50245"/>
    </source>
</evidence>
<dbReference type="PROSITE" id="PS50297">
    <property type="entry name" value="ANK_REP_REGION"/>
    <property type="match status" value="1"/>
</dbReference>
<feature type="compositionally biased region" description="Polar residues" evidence="2">
    <location>
        <begin position="288"/>
        <end position="301"/>
    </location>
</feature>
<dbReference type="OrthoDB" id="2130750at2759"/>
<dbReference type="Pfam" id="PF00023">
    <property type="entry name" value="Ank"/>
    <property type="match status" value="1"/>
</dbReference>
<dbReference type="PANTHER" id="PTHR18916">
    <property type="entry name" value="DYNACTIN 1-RELATED MICROTUBULE-BINDING"/>
    <property type="match status" value="1"/>
</dbReference>
<dbReference type="Pfam" id="PF01302">
    <property type="entry name" value="CAP_GLY"/>
    <property type="match status" value="2"/>
</dbReference>
<dbReference type="SUPFAM" id="SSF48403">
    <property type="entry name" value="Ankyrin repeat"/>
    <property type="match status" value="1"/>
</dbReference>
<sequence>MMLTATAANSGSGGGRLRGAWWCDKCIALLSAPDVGIGNLFALLRQWTPSTQLQLDTIVMEILKRGAHVDDRDGTTDMTLLHYTAKSGALGNEDLACNANRIARYDFAGSQVNIVLDTTRRIADFLLDQGACLEARSGWGDMTPLHLAAYFDCPRVAQLLLARGADPLVRSAALEGATPLHLAAAQLSLGSARLLARLPLALAPRNNGLDSDAAAAADFAPLDSPLMCKDALDAALRTPYVKGLKLCCCLYSIQLDFLGAGCTASSGYRVLPTATQHLLQGYLGSEIHSPTPQRSRSTVSPITGDLLAPNRSRSPGGSLLLGLLAPACSATEVAAPMPAETGVLSPRRPRRATVASTEPNTPFASPARTRGLNISPPPPPPPLSLTVSSATVTPVNHSLPSTSTVSAKVTLRAMGLALGDRVCVGPGGGSSEASAKFSATAAATSGRMGRLRYCGPVEFASGVWVGIELDEAYGKDNGSVNGVSYFECAPNHGIFAPIGRVYKVSRTNGQIRPCFVEANGRRSTPTPLQNIPVDVSHVSAKVDTGLHKPSATEDFKIGDRVLVAGLRRGTIRYVGETQFAPAHSLSFFLRFNRRLPPRNRSSDLASNNDMSQSVHADFLPDCQRRHPVTPECTRRSDLVFGDNYASLGRPRPSTASVRALTATKGGRGWTSSAAEEFYLQVGMQVLCTGELGTLRYIGPVDFTDGLWLGVELRGPHGRHDGAVAGRRYFNCAPNHGVLVRPSRVTFRGINAAKLLPPGMVTTFEKPHNKAMDTRSIQSHP</sequence>
<dbReference type="InterPro" id="IPR000938">
    <property type="entry name" value="CAP-Gly_domain"/>
</dbReference>
<dbReference type="Gene3D" id="2.30.30.190">
    <property type="entry name" value="CAP Gly-rich-like domain"/>
    <property type="match status" value="3"/>
</dbReference>
<evidence type="ECO:0000313" key="5">
    <source>
        <dbReference type="Proteomes" id="UP000019149"/>
    </source>
</evidence>
<gene>
    <name evidence="4" type="ORF">EGR_03283</name>
</gene>
<dbReference type="PROSITE" id="PS50245">
    <property type="entry name" value="CAP_GLY_2"/>
    <property type="match status" value="2"/>
</dbReference>
<dbReference type="KEGG" id="egl:EGR_03283"/>
<dbReference type="InterPro" id="IPR036770">
    <property type="entry name" value="Ankyrin_rpt-contain_sf"/>
</dbReference>
<feature type="domain" description="CAP-Gly" evidence="3">
    <location>
        <begin position="698"/>
        <end position="740"/>
    </location>
</feature>
<dbReference type="OMA" id="FTCKTNH"/>
<proteinExistence type="predicted"/>
<dbReference type="PANTHER" id="PTHR18916:SF93">
    <property type="entry name" value="RESTIN HOMOLOG"/>
    <property type="match status" value="1"/>
</dbReference>
<protein>
    <submittedName>
        <fullName evidence="4">CAP-Gly domain-containing linker protein 4</fullName>
    </submittedName>
</protein>
<keyword evidence="1" id="KW-0040">ANK repeat</keyword>
<dbReference type="AlphaFoldDB" id="W6UTN3"/>
<name>W6UTN3_ECHGR</name>
<feature type="region of interest" description="Disordered" evidence="2">
    <location>
        <begin position="286"/>
        <end position="311"/>
    </location>
</feature>
<evidence type="ECO:0000256" key="2">
    <source>
        <dbReference type="SAM" id="MobiDB-lite"/>
    </source>
</evidence>
<dbReference type="EMBL" id="APAU02000017">
    <property type="protein sequence ID" value="EUB61737.1"/>
    <property type="molecule type" value="Genomic_DNA"/>
</dbReference>
<keyword evidence="5" id="KW-1185">Reference proteome</keyword>
<dbReference type="PROSITE" id="PS50088">
    <property type="entry name" value="ANK_REPEAT"/>
    <property type="match status" value="1"/>
</dbReference>
<dbReference type="RefSeq" id="XP_024352933.1">
    <property type="nucleotide sequence ID" value="XM_024492532.1"/>
</dbReference>
<feature type="region of interest" description="Disordered" evidence="2">
    <location>
        <begin position="341"/>
        <end position="373"/>
    </location>
</feature>
<dbReference type="SUPFAM" id="SSF74924">
    <property type="entry name" value="Cap-Gly domain"/>
    <property type="match status" value="3"/>
</dbReference>
<dbReference type="InterPro" id="IPR002110">
    <property type="entry name" value="Ankyrin_rpt"/>
</dbReference>
<dbReference type="Gene3D" id="1.25.40.20">
    <property type="entry name" value="Ankyrin repeat-containing domain"/>
    <property type="match status" value="1"/>
</dbReference>
<feature type="domain" description="CAP-Gly" evidence="3">
    <location>
        <begin position="455"/>
        <end position="497"/>
    </location>
</feature>
<dbReference type="SMART" id="SM01052">
    <property type="entry name" value="CAP_GLY"/>
    <property type="match status" value="3"/>
</dbReference>
<dbReference type="GeneID" id="36338998"/>
<evidence type="ECO:0000256" key="1">
    <source>
        <dbReference type="PROSITE-ProRule" id="PRU00023"/>
    </source>
</evidence>
<evidence type="ECO:0000313" key="4">
    <source>
        <dbReference type="EMBL" id="EUB61737.1"/>
    </source>
</evidence>
<organism evidence="4 5">
    <name type="scientific">Echinococcus granulosus</name>
    <name type="common">Hydatid tapeworm</name>
    <dbReference type="NCBI Taxonomy" id="6210"/>
    <lineage>
        <taxon>Eukaryota</taxon>
        <taxon>Metazoa</taxon>
        <taxon>Spiralia</taxon>
        <taxon>Lophotrochozoa</taxon>
        <taxon>Platyhelminthes</taxon>
        <taxon>Cestoda</taxon>
        <taxon>Eucestoda</taxon>
        <taxon>Cyclophyllidea</taxon>
        <taxon>Taeniidae</taxon>
        <taxon>Echinococcus</taxon>
        <taxon>Echinococcus granulosus group</taxon>
    </lineage>
</organism>
<dbReference type="Proteomes" id="UP000019149">
    <property type="component" value="Unassembled WGS sequence"/>
</dbReference>
<reference evidence="4 5" key="1">
    <citation type="journal article" date="2013" name="Nat. Genet.">
        <title>The genome of the hydatid tapeworm Echinococcus granulosus.</title>
        <authorList>
            <person name="Zheng H."/>
            <person name="Zhang W."/>
            <person name="Zhang L."/>
            <person name="Zhang Z."/>
            <person name="Li J."/>
            <person name="Lu G."/>
            <person name="Zhu Y."/>
            <person name="Wang Y."/>
            <person name="Huang Y."/>
            <person name="Liu J."/>
            <person name="Kang H."/>
            <person name="Chen J."/>
            <person name="Wang L."/>
            <person name="Chen A."/>
            <person name="Yu S."/>
            <person name="Gao Z."/>
            <person name="Jin L."/>
            <person name="Gu W."/>
            <person name="Wang Z."/>
            <person name="Zhao L."/>
            <person name="Shi B."/>
            <person name="Wen H."/>
            <person name="Lin R."/>
            <person name="Jones M.K."/>
            <person name="Brejova B."/>
            <person name="Vinar T."/>
            <person name="Zhao G."/>
            <person name="McManus D.P."/>
            <person name="Chen Z."/>
            <person name="Zhou Y."/>
            <person name="Wang S."/>
        </authorList>
    </citation>
    <scope>NUCLEOTIDE SEQUENCE [LARGE SCALE GENOMIC DNA]</scope>
</reference>
<accession>W6UTN3</accession>
<feature type="compositionally biased region" description="Polar residues" evidence="2">
    <location>
        <begin position="354"/>
        <end position="363"/>
    </location>
</feature>
<feature type="repeat" description="ANK" evidence="1">
    <location>
        <begin position="140"/>
        <end position="172"/>
    </location>
</feature>
<dbReference type="STRING" id="6210.W6UTN3"/>
<dbReference type="InterPro" id="IPR036859">
    <property type="entry name" value="CAP-Gly_dom_sf"/>
</dbReference>
<dbReference type="CTD" id="36338998"/>
<dbReference type="SMART" id="SM00248">
    <property type="entry name" value="ANK"/>
    <property type="match status" value="2"/>
</dbReference>